<evidence type="ECO:0000313" key="1">
    <source>
        <dbReference type="EMBL" id="KAF9440473.1"/>
    </source>
</evidence>
<evidence type="ECO:0000313" key="2">
    <source>
        <dbReference type="Proteomes" id="UP000807342"/>
    </source>
</evidence>
<accession>A0A9P5WX33</accession>
<dbReference type="AlphaFoldDB" id="A0A9P5WX33"/>
<organism evidence="1 2">
    <name type="scientific">Macrolepiota fuliginosa MF-IS2</name>
    <dbReference type="NCBI Taxonomy" id="1400762"/>
    <lineage>
        <taxon>Eukaryota</taxon>
        <taxon>Fungi</taxon>
        <taxon>Dikarya</taxon>
        <taxon>Basidiomycota</taxon>
        <taxon>Agaricomycotina</taxon>
        <taxon>Agaricomycetes</taxon>
        <taxon>Agaricomycetidae</taxon>
        <taxon>Agaricales</taxon>
        <taxon>Agaricineae</taxon>
        <taxon>Agaricaceae</taxon>
        <taxon>Macrolepiota</taxon>
    </lineage>
</organism>
<protein>
    <submittedName>
        <fullName evidence="1">Uncharacterized protein</fullName>
    </submittedName>
</protein>
<comment type="caution">
    <text evidence="1">The sequence shown here is derived from an EMBL/GenBank/DDBJ whole genome shotgun (WGS) entry which is preliminary data.</text>
</comment>
<keyword evidence="2" id="KW-1185">Reference proteome</keyword>
<gene>
    <name evidence="1" type="ORF">P691DRAFT_782252</name>
</gene>
<proteinExistence type="predicted"/>
<dbReference type="EMBL" id="MU152497">
    <property type="protein sequence ID" value="KAF9440473.1"/>
    <property type="molecule type" value="Genomic_DNA"/>
</dbReference>
<reference evidence="1" key="1">
    <citation type="submission" date="2020-11" db="EMBL/GenBank/DDBJ databases">
        <authorList>
            <consortium name="DOE Joint Genome Institute"/>
            <person name="Ahrendt S."/>
            <person name="Riley R."/>
            <person name="Andreopoulos W."/>
            <person name="Labutti K."/>
            <person name="Pangilinan J."/>
            <person name="Ruiz-Duenas F.J."/>
            <person name="Barrasa J.M."/>
            <person name="Sanchez-Garcia M."/>
            <person name="Camarero S."/>
            <person name="Miyauchi S."/>
            <person name="Serrano A."/>
            <person name="Linde D."/>
            <person name="Babiker R."/>
            <person name="Drula E."/>
            <person name="Ayuso-Fernandez I."/>
            <person name="Pacheco R."/>
            <person name="Padilla G."/>
            <person name="Ferreira P."/>
            <person name="Barriuso J."/>
            <person name="Kellner H."/>
            <person name="Castanera R."/>
            <person name="Alfaro M."/>
            <person name="Ramirez L."/>
            <person name="Pisabarro A.G."/>
            <person name="Kuo A."/>
            <person name="Tritt A."/>
            <person name="Lipzen A."/>
            <person name="He G."/>
            <person name="Yan M."/>
            <person name="Ng V."/>
            <person name="Cullen D."/>
            <person name="Martin F."/>
            <person name="Rosso M.-N."/>
            <person name="Henrissat B."/>
            <person name="Hibbett D."/>
            <person name="Martinez A.T."/>
            <person name="Grigoriev I.V."/>
        </authorList>
    </citation>
    <scope>NUCLEOTIDE SEQUENCE</scope>
    <source>
        <strain evidence="1">MF-IS2</strain>
    </source>
</reference>
<name>A0A9P5WX33_9AGAR</name>
<sequence length="199" mass="21705">MDKLEPAAPHGLSLRVGLENITERLQDYPSKLPGPELGCAPETPGPGALCDYGDGHLHKSGRKLKLFIARDRQTSGFSHTVKWDLVHCGTSAAAHGIVRTLRPIKSERKAWREKIQPSRSTTLTRYIASPTSSIDRMGKDGPKSTLKRGSKFAVTTTVSELLIRPPIHHPLGVSLSDTKIVLLIFATAVYDLGTHALEN</sequence>
<dbReference type="Proteomes" id="UP000807342">
    <property type="component" value="Unassembled WGS sequence"/>
</dbReference>